<evidence type="ECO:0000256" key="1">
    <source>
        <dbReference type="SAM" id="MobiDB-lite"/>
    </source>
</evidence>
<feature type="region of interest" description="Disordered" evidence="1">
    <location>
        <begin position="1"/>
        <end position="34"/>
    </location>
</feature>
<protein>
    <submittedName>
        <fullName evidence="2">Uncharacterized protein</fullName>
    </submittedName>
</protein>
<name>A0A4Y2L2F5_ARAVE</name>
<organism evidence="2 3">
    <name type="scientific">Araneus ventricosus</name>
    <name type="common">Orbweaver spider</name>
    <name type="synonym">Epeira ventricosa</name>
    <dbReference type="NCBI Taxonomy" id="182803"/>
    <lineage>
        <taxon>Eukaryota</taxon>
        <taxon>Metazoa</taxon>
        <taxon>Ecdysozoa</taxon>
        <taxon>Arthropoda</taxon>
        <taxon>Chelicerata</taxon>
        <taxon>Arachnida</taxon>
        <taxon>Araneae</taxon>
        <taxon>Araneomorphae</taxon>
        <taxon>Entelegynae</taxon>
        <taxon>Araneoidea</taxon>
        <taxon>Araneidae</taxon>
        <taxon>Araneus</taxon>
    </lineage>
</organism>
<gene>
    <name evidence="2" type="ORF">AVEN_267227_1</name>
</gene>
<comment type="caution">
    <text evidence="2">The sequence shown here is derived from an EMBL/GenBank/DDBJ whole genome shotgun (WGS) entry which is preliminary data.</text>
</comment>
<dbReference type="OrthoDB" id="8300685at2759"/>
<sequence>MSKGQEEMRKGQEEMRKGQEEMRKGQEEMKSQIQAHVESQVGEIKDHVNSCIEKIADVYWMGLFIIVVSYTVSFKEYQPRTKNIFSFRFKNTKIINGKIKAEARPHRPNRPWGPQLEQHQPLAQPITKEVQIVTKNDSRYRRPKPDYAKFLRENKMAKK</sequence>
<accession>A0A4Y2L2F5</accession>
<dbReference type="EMBL" id="BGPR01005298">
    <property type="protein sequence ID" value="GBN08851.1"/>
    <property type="molecule type" value="Genomic_DNA"/>
</dbReference>
<feature type="compositionally biased region" description="Basic and acidic residues" evidence="1">
    <location>
        <begin position="1"/>
        <end position="30"/>
    </location>
</feature>
<evidence type="ECO:0000313" key="3">
    <source>
        <dbReference type="Proteomes" id="UP000499080"/>
    </source>
</evidence>
<evidence type="ECO:0000313" key="2">
    <source>
        <dbReference type="EMBL" id="GBN08851.1"/>
    </source>
</evidence>
<keyword evidence="3" id="KW-1185">Reference proteome</keyword>
<dbReference type="Proteomes" id="UP000499080">
    <property type="component" value="Unassembled WGS sequence"/>
</dbReference>
<dbReference type="AlphaFoldDB" id="A0A4Y2L2F5"/>
<feature type="region of interest" description="Disordered" evidence="1">
    <location>
        <begin position="98"/>
        <end position="120"/>
    </location>
</feature>
<proteinExistence type="predicted"/>
<reference evidence="2 3" key="1">
    <citation type="journal article" date="2019" name="Sci. Rep.">
        <title>Orb-weaving spider Araneus ventricosus genome elucidates the spidroin gene catalogue.</title>
        <authorList>
            <person name="Kono N."/>
            <person name="Nakamura H."/>
            <person name="Ohtoshi R."/>
            <person name="Moran D.A.P."/>
            <person name="Shinohara A."/>
            <person name="Yoshida Y."/>
            <person name="Fujiwara M."/>
            <person name="Mori M."/>
            <person name="Tomita M."/>
            <person name="Arakawa K."/>
        </authorList>
    </citation>
    <scope>NUCLEOTIDE SEQUENCE [LARGE SCALE GENOMIC DNA]</scope>
</reference>